<dbReference type="EMBL" id="JBHTKH010000003">
    <property type="protein sequence ID" value="MFD1054013.1"/>
    <property type="molecule type" value="Genomic_DNA"/>
</dbReference>
<keyword evidence="2" id="KW-0472">Membrane</keyword>
<feature type="compositionally biased region" description="Basic and acidic residues" evidence="1">
    <location>
        <begin position="235"/>
        <end position="245"/>
    </location>
</feature>
<dbReference type="Pfam" id="PF13548">
    <property type="entry name" value="DUF4126"/>
    <property type="match status" value="1"/>
</dbReference>
<keyword evidence="5" id="KW-1185">Reference proteome</keyword>
<evidence type="ECO:0000256" key="1">
    <source>
        <dbReference type="SAM" id="MobiDB-lite"/>
    </source>
</evidence>
<sequence>MGAELIPMAFTTGWGSGVNAYAVVLVLGLADKIWGFSQVPDALARTDVLIAAGILFAVEMLADKIPYVDSVWDSVHTVVRPAVGATIGYLIGHETAGLDAAIGAATGGVTALISHGIKAGLRAAVNTSPEPASNVVVSTTEDVTVTGVMALAIAHPWWAAAIALLLLALGAFLVYKLAARIRRYKRRYDAWGERMGIAAPSAGAGGPRPEPGRRHGRGLGRDRSSGAPPVPPAERGPERPFDQET</sequence>
<feature type="domain" description="DUF4126" evidence="3">
    <location>
        <begin position="8"/>
        <end position="175"/>
    </location>
</feature>
<evidence type="ECO:0000313" key="5">
    <source>
        <dbReference type="Proteomes" id="UP001597046"/>
    </source>
</evidence>
<evidence type="ECO:0000259" key="3">
    <source>
        <dbReference type="Pfam" id="PF13548"/>
    </source>
</evidence>
<keyword evidence="2" id="KW-0812">Transmembrane</keyword>
<feature type="transmembrane region" description="Helical" evidence="2">
    <location>
        <begin position="157"/>
        <end position="178"/>
    </location>
</feature>
<dbReference type="RefSeq" id="WP_386051910.1">
    <property type="nucleotide sequence ID" value="NZ_JBHTKH010000003.1"/>
</dbReference>
<dbReference type="InterPro" id="IPR025196">
    <property type="entry name" value="DUF4126"/>
</dbReference>
<accession>A0ABW3MVB3</accession>
<reference evidence="5" key="1">
    <citation type="journal article" date="2019" name="Int. J. Syst. Evol. Microbiol.">
        <title>The Global Catalogue of Microorganisms (GCM) 10K type strain sequencing project: providing services to taxonomists for standard genome sequencing and annotation.</title>
        <authorList>
            <consortium name="The Broad Institute Genomics Platform"/>
            <consortium name="The Broad Institute Genome Sequencing Center for Infectious Disease"/>
            <person name="Wu L."/>
            <person name="Ma J."/>
        </authorList>
    </citation>
    <scope>NUCLEOTIDE SEQUENCE [LARGE SCALE GENOMIC DNA]</scope>
    <source>
        <strain evidence="5">CCUG 57508</strain>
    </source>
</reference>
<keyword evidence="2" id="KW-1133">Transmembrane helix</keyword>
<name>A0ABW3MVB3_9MICO</name>
<evidence type="ECO:0000313" key="4">
    <source>
        <dbReference type="EMBL" id="MFD1054013.1"/>
    </source>
</evidence>
<dbReference type="Proteomes" id="UP001597046">
    <property type="component" value="Unassembled WGS sequence"/>
</dbReference>
<gene>
    <name evidence="4" type="ORF">ACFQ2V_06830</name>
</gene>
<organism evidence="4 5">
    <name type="scientific">Terrabacter terrigena</name>
    <dbReference type="NCBI Taxonomy" id="574718"/>
    <lineage>
        <taxon>Bacteria</taxon>
        <taxon>Bacillati</taxon>
        <taxon>Actinomycetota</taxon>
        <taxon>Actinomycetes</taxon>
        <taxon>Micrococcales</taxon>
        <taxon>Intrasporangiaceae</taxon>
        <taxon>Terrabacter</taxon>
    </lineage>
</organism>
<feature type="region of interest" description="Disordered" evidence="1">
    <location>
        <begin position="199"/>
        <end position="245"/>
    </location>
</feature>
<proteinExistence type="predicted"/>
<comment type="caution">
    <text evidence="4">The sequence shown here is derived from an EMBL/GenBank/DDBJ whole genome shotgun (WGS) entry which is preliminary data.</text>
</comment>
<evidence type="ECO:0000256" key="2">
    <source>
        <dbReference type="SAM" id="Phobius"/>
    </source>
</evidence>
<protein>
    <submittedName>
        <fullName evidence="4">DUF4126 domain-containing protein</fullName>
    </submittedName>
</protein>